<evidence type="ECO:0000259" key="2">
    <source>
        <dbReference type="Pfam" id="PF02481"/>
    </source>
</evidence>
<dbReference type="NCBIfam" id="TIGR00732">
    <property type="entry name" value="dprA"/>
    <property type="match status" value="1"/>
</dbReference>
<dbReference type="InterPro" id="IPR036388">
    <property type="entry name" value="WH-like_DNA-bd_sf"/>
</dbReference>
<dbReference type="RefSeq" id="WP_151693649.1">
    <property type="nucleotide sequence ID" value="NZ_BMGX01000001.1"/>
</dbReference>
<dbReference type="PANTHER" id="PTHR43022:SF1">
    <property type="entry name" value="PROTEIN SMF"/>
    <property type="match status" value="1"/>
</dbReference>
<evidence type="ECO:0000313" key="4">
    <source>
        <dbReference type="EMBL" id="KAB2816221.1"/>
    </source>
</evidence>
<dbReference type="InterPro" id="IPR003488">
    <property type="entry name" value="DprA"/>
</dbReference>
<gene>
    <name evidence="4" type="primary">dprA</name>
    <name evidence="4" type="ORF">F8C82_11075</name>
</gene>
<dbReference type="InterPro" id="IPR041614">
    <property type="entry name" value="DprA_WH"/>
</dbReference>
<dbReference type="PANTHER" id="PTHR43022">
    <property type="entry name" value="PROTEIN SMF"/>
    <property type="match status" value="1"/>
</dbReference>
<dbReference type="SUPFAM" id="SSF102405">
    <property type="entry name" value="MCP/YpsA-like"/>
    <property type="match status" value="1"/>
</dbReference>
<reference evidence="4 5" key="1">
    <citation type="submission" date="2019-10" db="EMBL/GenBank/DDBJ databases">
        <title>Genome sequence of Phaeocystidibacter marisrubri JCM30614 (type strain).</title>
        <authorList>
            <person name="Bowman J.P."/>
        </authorList>
    </citation>
    <scope>NUCLEOTIDE SEQUENCE [LARGE SCALE GENOMIC DNA]</scope>
    <source>
        <strain evidence="4 5">JCM 30614</strain>
    </source>
</reference>
<dbReference type="Gene3D" id="1.10.10.10">
    <property type="entry name" value="Winged helix-like DNA-binding domain superfamily/Winged helix DNA-binding domain"/>
    <property type="match status" value="1"/>
</dbReference>
<evidence type="ECO:0000313" key="5">
    <source>
        <dbReference type="Proteomes" id="UP000484164"/>
    </source>
</evidence>
<comment type="similarity">
    <text evidence="1">Belongs to the DprA/Smf family.</text>
</comment>
<dbReference type="InterPro" id="IPR010994">
    <property type="entry name" value="RuvA_2-like"/>
</dbReference>
<sequence>MEVHYQLALCFVDKIGPVIARALVDFCGSAEAVFNEKKHLLEKVPGLGNERVQAIFKSDPRVKADLELKYAIDHGIEILFYKDEAFPRRLLRCADSPVLLFKKGQANLNPNHTVAVVGTRNQTSHGASITTEMIREWSAISPTIISGLALGIDATAHRAALKYGCTTIAVLGHGFEYRYPYQNRKLYTEIEENGALLTEFPSTSKPDAANFPKRNRIVAGMSDATVVVEAAIKGGALITGQLAASYNRDVFAVPGRVSDTLSAGCLNLIKKNEACVLSSPSDLLETMGWETESNTKPKQISLPIDLSTEEASIISALQYGPMQVDKIGSATGRPISQVFALITTLELRGLVKSLPGKQYTLL</sequence>
<dbReference type="Pfam" id="PF17782">
    <property type="entry name" value="WHD_DprA"/>
    <property type="match status" value="1"/>
</dbReference>
<comment type="caution">
    <text evidence="4">The sequence shown here is derived from an EMBL/GenBank/DDBJ whole genome shotgun (WGS) entry which is preliminary data.</text>
</comment>
<evidence type="ECO:0000256" key="1">
    <source>
        <dbReference type="ARBA" id="ARBA00006525"/>
    </source>
</evidence>
<dbReference type="Pfam" id="PF02481">
    <property type="entry name" value="DNA_processg_A"/>
    <property type="match status" value="1"/>
</dbReference>
<dbReference type="AlphaFoldDB" id="A0A6L3ZEG0"/>
<dbReference type="SUPFAM" id="SSF47781">
    <property type="entry name" value="RuvA domain 2-like"/>
    <property type="match status" value="1"/>
</dbReference>
<dbReference type="Gene3D" id="3.40.50.450">
    <property type="match status" value="1"/>
</dbReference>
<dbReference type="Proteomes" id="UP000484164">
    <property type="component" value="Unassembled WGS sequence"/>
</dbReference>
<organism evidence="4 5">
    <name type="scientific">Phaeocystidibacter marisrubri</name>
    <dbReference type="NCBI Taxonomy" id="1577780"/>
    <lineage>
        <taxon>Bacteria</taxon>
        <taxon>Pseudomonadati</taxon>
        <taxon>Bacteroidota</taxon>
        <taxon>Flavobacteriia</taxon>
        <taxon>Flavobacteriales</taxon>
        <taxon>Phaeocystidibacteraceae</taxon>
        <taxon>Phaeocystidibacter</taxon>
    </lineage>
</organism>
<keyword evidence="5" id="KW-1185">Reference proteome</keyword>
<protein>
    <submittedName>
        <fullName evidence="4">DNA-protecting protein DprA</fullName>
    </submittedName>
</protein>
<evidence type="ECO:0000259" key="3">
    <source>
        <dbReference type="Pfam" id="PF17782"/>
    </source>
</evidence>
<feature type="domain" description="DprA winged helix" evidence="3">
    <location>
        <begin position="303"/>
        <end position="357"/>
    </location>
</feature>
<dbReference type="GO" id="GO:0009294">
    <property type="term" value="P:DNA-mediated transformation"/>
    <property type="evidence" value="ECO:0007669"/>
    <property type="project" value="InterPro"/>
</dbReference>
<dbReference type="InterPro" id="IPR057666">
    <property type="entry name" value="DrpA_SLOG"/>
</dbReference>
<dbReference type="Pfam" id="PF14520">
    <property type="entry name" value="HHH_5"/>
    <property type="match status" value="1"/>
</dbReference>
<feature type="domain" description="Smf/DprA SLOG" evidence="2">
    <location>
        <begin position="78"/>
        <end position="287"/>
    </location>
</feature>
<dbReference type="OrthoDB" id="9785707at2"/>
<accession>A0A6L3ZEG0</accession>
<name>A0A6L3ZEG0_9FLAO</name>
<dbReference type="EMBL" id="WBVQ01000002">
    <property type="protein sequence ID" value="KAB2816221.1"/>
    <property type="molecule type" value="Genomic_DNA"/>
</dbReference>
<proteinExistence type="inferred from homology"/>